<dbReference type="GO" id="GO:0010041">
    <property type="term" value="P:response to iron(III) ion"/>
    <property type="evidence" value="ECO:0007669"/>
    <property type="project" value="TreeGrafter"/>
</dbReference>
<evidence type="ECO:0000259" key="9">
    <source>
        <dbReference type="Pfam" id="PF13231"/>
    </source>
</evidence>
<keyword evidence="7 8" id="KW-0472">Membrane</keyword>
<dbReference type="GO" id="GO:0016763">
    <property type="term" value="F:pentosyltransferase activity"/>
    <property type="evidence" value="ECO:0007669"/>
    <property type="project" value="TreeGrafter"/>
</dbReference>
<feature type="transmembrane region" description="Helical" evidence="8">
    <location>
        <begin position="292"/>
        <end position="312"/>
    </location>
</feature>
<comment type="caution">
    <text evidence="10">The sequence shown here is derived from an EMBL/GenBank/DDBJ whole genome shotgun (WGS) entry which is preliminary data.</text>
</comment>
<protein>
    <recommendedName>
        <fullName evidence="9">Glycosyltransferase RgtA/B/C/D-like domain-containing protein</fullName>
    </recommendedName>
</protein>
<evidence type="ECO:0000313" key="11">
    <source>
        <dbReference type="Proteomes" id="UP000186777"/>
    </source>
</evidence>
<name>A0A1Q6R5X6_9FIRM</name>
<dbReference type="Proteomes" id="UP000186777">
    <property type="component" value="Unassembled WGS sequence"/>
</dbReference>
<evidence type="ECO:0000256" key="7">
    <source>
        <dbReference type="ARBA" id="ARBA00023136"/>
    </source>
</evidence>
<feature type="transmembrane region" description="Helical" evidence="8">
    <location>
        <begin position="365"/>
        <end position="383"/>
    </location>
</feature>
<reference evidence="10 11" key="1">
    <citation type="journal article" date="2016" name="Nat. Biotechnol.">
        <title>Measurement of bacterial replication rates in microbial communities.</title>
        <authorList>
            <person name="Brown C.T."/>
            <person name="Olm M.R."/>
            <person name="Thomas B.C."/>
            <person name="Banfield J.F."/>
        </authorList>
    </citation>
    <scope>NUCLEOTIDE SEQUENCE [LARGE SCALE GENOMIC DNA]</scope>
    <source>
        <strain evidence="10">46_33</strain>
    </source>
</reference>
<feature type="transmembrane region" description="Helical" evidence="8">
    <location>
        <begin position="203"/>
        <end position="224"/>
    </location>
</feature>
<dbReference type="InterPro" id="IPR038731">
    <property type="entry name" value="RgtA/B/C-like"/>
</dbReference>
<feature type="domain" description="Glycosyltransferase RgtA/B/C/D-like" evidence="9">
    <location>
        <begin position="59"/>
        <end position="217"/>
    </location>
</feature>
<comment type="subcellular location">
    <subcellularLocation>
        <location evidence="1">Cell membrane</location>
        <topology evidence="1">Multi-pass membrane protein</topology>
    </subcellularLocation>
</comment>
<accession>A0A1Q6R5X6</accession>
<dbReference type="STRING" id="626940.BHW43_05575"/>
<evidence type="ECO:0000256" key="1">
    <source>
        <dbReference type="ARBA" id="ARBA00004651"/>
    </source>
</evidence>
<organism evidence="10 11">
    <name type="scientific">Phascolarctobacterium succinatutens</name>
    <dbReference type="NCBI Taxonomy" id="626940"/>
    <lineage>
        <taxon>Bacteria</taxon>
        <taxon>Bacillati</taxon>
        <taxon>Bacillota</taxon>
        <taxon>Negativicutes</taxon>
        <taxon>Acidaminococcales</taxon>
        <taxon>Acidaminococcaceae</taxon>
        <taxon>Phascolarctobacterium</taxon>
    </lineage>
</organism>
<dbReference type="RefSeq" id="WP_303679817.1">
    <property type="nucleotide sequence ID" value="NZ_CAUEQP010000027.1"/>
</dbReference>
<feature type="transmembrane region" description="Helical" evidence="8">
    <location>
        <begin position="84"/>
        <end position="101"/>
    </location>
</feature>
<evidence type="ECO:0000256" key="4">
    <source>
        <dbReference type="ARBA" id="ARBA00022679"/>
    </source>
</evidence>
<dbReference type="PANTHER" id="PTHR33908:SF3">
    <property type="entry name" value="UNDECAPRENYL PHOSPHATE-ALPHA-4-AMINO-4-DEOXY-L-ARABINOSE ARABINOSYL TRANSFERASE"/>
    <property type="match status" value="1"/>
</dbReference>
<gene>
    <name evidence="10" type="ORF">BHW43_05575</name>
</gene>
<keyword evidence="6 8" id="KW-1133">Transmembrane helix</keyword>
<evidence type="ECO:0000256" key="3">
    <source>
        <dbReference type="ARBA" id="ARBA00022676"/>
    </source>
</evidence>
<sequence>MPRKYWLLLFAAAAALLFAGNGSLLITDSVESNYALTAKEMVLSGDWLSPQIYGHYWYDKPIFFYWLTALAYKMFGFTEFASRFFPAFFGLGSVALLAWGGSKLENARSGFFSALVLLSSVEFFLISKSVITDAVLFFFFSATLLFFYLGYCDGRARYWYIMYAAAGFAVLTKGPIGVLLPGLIITLFLLWQRDWHVLKRMHLVSGTLLCAAVVVPWYAVMYSLHGSDFINTFFGTHNFLRATVSEHPRDDVIYYYTLVNLLALFPWSGLVPWAAYKWWRQGHRKLGEQQKFLLLWALVVFVFFQCMATKYITYTYPLLFPASLLLGSMLAKYTDCADGGYMFFVGGGLAVLLGGAWFAVSNKLIASELLFLLPLALIVGVMLDYILRLMTEERAYGIAAMSVLFYIALVFSLAVPFSEQRSAKNLGEMLTENDVHEVGLYGKYPTSAVFYSSSKVVKLMHEREVAGYVPKDFSWTGKNVMPYATLERNPYRIVVVTPKSYDRFIAQQNKKWQVIDADSSWIMLRMQNS</sequence>
<dbReference type="GO" id="GO:0005886">
    <property type="term" value="C:plasma membrane"/>
    <property type="evidence" value="ECO:0007669"/>
    <property type="project" value="UniProtKB-SubCell"/>
</dbReference>
<evidence type="ECO:0000256" key="8">
    <source>
        <dbReference type="SAM" id="Phobius"/>
    </source>
</evidence>
<keyword evidence="5 8" id="KW-0812">Transmembrane</keyword>
<evidence type="ECO:0000313" key="10">
    <source>
        <dbReference type="EMBL" id="OLA37680.1"/>
    </source>
</evidence>
<proteinExistence type="predicted"/>
<dbReference type="EMBL" id="MNTG01000028">
    <property type="protein sequence ID" value="OLA37680.1"/>
    <property type="molecule type" value="Genomic_DNA"/>
</dbReference>
<dbReference type="Pfam" id="PF13231">
    <property type="entry name" value="PMT_2"/>
    <property type="match status" value="1"/>
</dbReference>
<feature type="transmembrane region" description="Helical" evidence="8">
    <location>
        <begin position="163"/>
        <end position="191"/>
    </location>
</feature>
<feature type="transmembrane region" description="Helical" evidence="8">
    <location>
        <begin position="253"/>
        <end position="271"/>
    </location>
</feature>
<evidence type="ECO:0000256" key="2">
    <source>
        <dbReference type="ARBA" id="ARBA00022475"/>
    </source>
</evidence>
<keyword evidence="2" id="KW-1003">Cell membrane</keyword>
<keyword evidence="4" id="KW-0808">Transferase</keyword>
<evidence type="ECO:0000256" key="5">
    <source>
        <dbReference type="ARBA" id="ARBA00022692"/>
    </source>
</evidence>
<feature type="transmembrane region" description="Helical" evidence="8">
    <location>
        <begin position="395"/>
        <end position="415"/>
    </location>
</feature>
<evidence type="ECO:0000256" key="6">
    <source>
        <dbReference type="ARBA" id="ARBA00022989"/>
    </source>
</evidence>
<keyword evidence="3" id="KW-0328">Glycosyltransferase</keyword>
<feature type="transmembrane region" description="Helical" evidence="8">
    <location>
        <begin position="134"/>
        <end position="151"/>
    </location>
</feature>
<dbReference type="AlphaFoldDB" id="A0A1Q6R5X6"/>
<dbReference type="GO" id="GO:0009103">
    <property type="term" value="P:lipopolysaccharide biosynthetic process"/>
    <property type="evidence" value="ECO:0007669"/>
    <property type="project" value="UniProtKB-ARBA"/>
</dbReference>
<dbReference type="PANTHER" id="PTHR33908">
    <property type="entry name" value="MANNOSYLTRANSFERASE YKCB-RELATED"/>
    <property type="match status" value="1"/>
</dbReference>
<feature type="transmembrane region" description="Helical" evidence="8">
    <location>
        <begin position="341"/>
        <end position="359"/>
    </location>
</feature>
<dbReference type="InterPro" id="IPR050297">
    <property type="entry name" value="LipidA_mod_glycosyltrf_83"/>
</dbReference>